<feature type="transmembrane region" description="Helical" evidence="9">
    <location>
        <begin position="488"/>
        <end position="511"/>
    </location>
</feature>
<comment type="caution">
    <text evidence="14">The sequence shown here is derived from an EMBL/GenBank/DDBJ whole genome shotgun (WGS) entry which is preliminary data.</text>
</comment>
<feature type="transmembrane region" description="Helical" evidence="9">
    <location>
        <begin position="264"/>
        <end position="286"/>
    </location>
</feature>
<organism evidence="14 15">
    <name type="scientific">Nocardioides hwasunensis</name>
    <dbReference type="NCBI Taxonomy" id="397258"/>
    <lineage>
        <taxon>Bacteria</taxon>
        <taxon>Bacillati</taxon>
        <taxon>Actinomycetota</taxon>
        <taxon>Actinomycetes</taxon>
        <taxon>Propionibacteriales</taxon>
        <taxon>Nocardioidaceae</taxon>
        <taxon>Nocardioides</taxon>
    </lineage>
</organism>
<evidence type="ECO:0000256" key="1">
    <source>
        <dbReference type="ARBA" id="ARBA00004651"/>
    </source>
</evidence>
<sequence>MSPRACRFGTPRRPAEPPARPRGHPPVLLLIVAVLATAIASPWLVLRAGSRGFLALAVVPLAGTIWVAAQGPTVLDGGTLTEVHPWVDGIGMDLALSMGTLQWVMSLIVLGIGALVLAYCAWYFGRSDAGVPRFAGVLVAFIGSMLGLVLADDLLLLYVFWELTTVFSFLLIGHDPGRRASRRSAIQALIVTTFGGLAMLVGAIVVAHGAGTYRISEILADPPVGTAVTVGVHLLLVGAISKSALLPFHFWLPSAMAAPTPVSAYLHAASMVKAGVYLVALLAPAFAGVAGWRTVLLTLGLATMLLGGVRALRQNDLKLLLAYGTVSQLGFLVLVLGVGTRSTMVAGLGVLVAHALFKATLFLTVGIIDHSAGTRDLRRITGLARRMPALAVAATLAAASMAGLPPLLGYVTKESVLVALLDVAQEGDGTGMAGLSGWVLLAGVVVGSALTAAYSARFVWGAFGNREIHGAGSEHDAPAEVHPPAPGFVAAPVVLAALTVALGFAGGPLTTLLEQPAEGFPAGVHHPELTLWHGVGTPLLLTVLALAGGALLFLAREPVARVQTRLAHDWSLERAYRGGMRLLDRSAVEVTGVVQRGSASAYLAIILLVVVLLPGSTLLRGLDDVRVRAWDTPAQAVVGVVIAAAAVLTVRSRRRIRAVLLVGVTGYGTAVLFVLHGAPDLALTQALVETLTVVVFVLALRRLPQFFTDRPLSARRHLRAVLGAAVGAVTGGFLLVAGAARTAEPVSTALPKQALEFGGGGNIVNVILVDTRAWDTLGELSVLVAAATGVASLIYVSARGADIRRVHDIPYPAGVTKVPTGPGRRAWLPGSRTMAPEKRSIIFEVVVRLVFHTLIVISIYFLLAGHNDPGGGFAAGMTTGLALVVRYLAGGRYELDEAAPVDAGRLIGAGLSVAALSALLPMAFGGVVLQSAIIDVPIPLLGELHLVTSVLFDVGVYLVVVGLVLDLLRALGSHIDRDIKRTRRETEAAAA</sequence>
<keyword evidence="3" id="KW-1003">Cell membrane</keyword>
<feature type="domain" description="MrpA C-terminal/MbhD" evidence="12">
    <location>
        <begin position="640"/>
        <end position="705"/>
    </location>
</feature>
<keyword evidence="15" id="KW-1185">Reference proteome</keyword>
<dbReference type="PANTHER" id="PTHR43373:SF1">
    <property type="entry name" value="NA(+)_H(+) ANTIPORTER SUBUNIT A"/>
    <property type="match status" value="1"/>
</dbReference>
<feature type="domain" description="Na+/H+ antiporter MnhB subunit-related protein" evidence="11">
    <location>
        <begin position="842"/>
        <end position="965"/>
    </location>
</feature>
<gene>
    <name evidence="14" type="ORF">IEZ25_03820</name>
</gene>
<reference evidence="14 15" key="1">
    <citation type="submission" date="2020-09" db="EMBL/GenBank/DDBJ databases">
        <title>novel species in genus Nocardioides.</title>
        <authorList>
            <person name="Zhang G."/>
        </authorList>
    </citation>
    <scope>NUCLEOTIDE SEQUENCE [LARGE SCALE GENOMIC DNA]</scope>
    <source>
        <strain evidence="14 15">19197</strain>
    </source>
</reference>
<feature type="transmembrane region" description="Helical" evidence="9">
    <location>
        <begin position="344"/>
        <end position="368"/>
    </location>
</feature>
<feature type="transmembrane region" description="Helical" evidence="9">
    <location>
        <begin position="292"/>
        <end position="312"/>
    </location>
</feature>
<dbReference type="InterPro" id="IPR007182">
    <property type="entry name" value="MnhB"/>
</dbReference>
<dbReference type="Pfam" id="PF00361">
    <property type="entry name" value="Proton_antipo_M"/>
    <property type="match status" value="1"/>
</dbReference>
<feature type="transmembrane region" description="Helical" evidence="9">
    <location>
        <begin position="780"/>
        <end position="798"/>
    </location>
</feature>
<evidence type="ECO:0000259" key="11">
    <source>
        <dbReference type="Pfam" id="PF04039"/>
    </source>
</evidence>
<feature type="transmembrane region" description="Helical" evidence="9">
    <location>
        <begin position="185"/>
        <end position="210"/>
    </location>
</feature>
<feature type="transmembrane region" description="Helical" evidence="9">
    <location>
        <begin position="27"/>
        <end position="46"/>
    </location>
</feature>
<feature type="transmembrane region" description="Helical" evidence="9">
    <location>
        <begin position="389"/>
        <end position="411"/>
    </location>
</feature>
<feature type="transmembrane region" description="Helical" evidence="9">
    <location>
        <begin position="720"/>
        <end position="740"/>
    </location>
</feature>
<keyword evidence="4 7" id="KW-0812">Transmembrane</keyword>
<feature type="domain" description="MrpA C-terminal/MbhE" evidence="13">
    <location>
        <begin position="715"/>
        <end position="794"/>
    </location>
</feature>
<dbReference type="PRINTS" id="PR01434">
    <property type="entry name" value="NADHDHGNASE5"/>
</dbReference>
<dbReference type="Pfam" id="PF04039">
    <property type="entry name" value="MnhB"/>
    <property type="match status" value="1"/>
</dbReference>
<evidence type="ECO:0000259" key="13">
    <source>
        <dbReference type="Pfam" id="PF20501"/>
    </source>
</evidence>
<dbReference type="InterPro" id="IPR025383">
    <property type="entry name" value="MrpA_C/MbhD"/>
</dbReference>
<feature type="transmembrane region" description="Helical" evidence="9">
    <location>
        <begin position="131"/>
        <end position="149"/>
    </location>
</feature>
<dbReference type="Proteomes" id="UP000649289">
    <property type="component" value="Unassembled WGS sequence"/>
</dbReference>
<evidence type="ECO:0000256" key="3">
    <source>
        <dbReference type="ARBA" id="ARBA00022475"/>
    </source>
</evidence>
<feature type="transmembrane region" description="Helical" evidence="9">
    <location>
        <begin position="910"/>
        <end position="934"/>
    </location>
</feature>
<feature type="transmembrane region" description="Helical" evidence="9">
    <location>
        <begin position="53"/>
        <end position="69"/>
    </location>
</feature>
<dbReference type="EMBL" id="JACXYY010000001">
    <property type="protein sequence ID" value="MBD3913734.1"/>
    <property type="molecule type" value="Genomic_DNA"/>
</dbReference>
<dbReference type="InterPro" id="IPR042106">
    <property type="entry name" value="Nuo/plastoQ_OxRdtase_6_NuoJ"/>
</dbReference>
<protein>
    <submittedName>
        <fullName evidence="14">Na+/H+ antiporter subunit A</fullName>
    </submittedName>
</protein>
<feature type="transmembrane region" description="Helical" evidence="9">
    <location>
        <begin position="319"/>
        <end position="338"/>
    </location>
</feature>
<dbReference type="Pfam" id="PF13244">
    <property type="entry name" value="MbhD"/>
    <property type="match status" value="1"/>
</dbReference>
<comment type="subcellular location">
    <subcellularLocation>
        <location evidence="1">Cell membrane</location>
        <topology evidence="1">Multi-pass membrane protein</topology>
    </subcellularLocation>
    <subcellularLocation>
        <location evidence="7">Membrane</location>
        <topology evidence="7">Multi-pass membrane protein</topology>
    </subcellularLocation>
</comment>
<dbReference type="PANTHER" id="PTHR43373">
    <property type="entry name" value="NA(+)/H(+) ANTIPORTER SUBUNIT"/>
    <property type="match status" value="1"/>
</dbReference>
<evidence type="ECO:0000256" key="9">
    <source>
        <dbReference type="SAM" id="Phobius"/>
    </source>
</evidence>
<feature type="transmembrane region" description="Helical" evidence="9">
    <location>
        <begin position="601"/>
        <end position="622"/>
    </location>
</feature>
<feature type="transmembrane region" description="Helical" evidence="9">
    <location>
        <begin position="103"/>
        <end position="124"/>
    </location>
</feature>
<feature type="transmembrane region" description="Helical" evidence="9">
    <location>
        <begin position="634"/>
        <end position="651"/>
    </location>
</feature>
<feature type="transmembrane region" description="Helical" evidence="9">
    <location>
        <begin position="841"/>
        <end position="863"/>
    </location>
</feature>
<evidence type="ECO:0000259" key="10">
    <source>
        <dbReference type="Pfam" id="PF00361"/>
    </source>
</evidence>
<dbReference type="Pfam" id="PF20501">
    <property type="entry name" value="MbhE"/>
    <property type="match status" value="1"/>
</dbReference>
<feature type="transmembrane region" description="Helical" evidence="9">
    <location>
        <begin position="230"/>
        <end position="252"/>
    </location>
</feature>
<evidence type="ECO:0000256" key="4">
    <source>
        <dbReference type="ARBA" id="ARBA00022692"/>
    </source>
</evidence>
<evidence type="ECO:0000256" key="5">
    <source>
        <dbReference type="ARBA" id="ARBA00022989"/>
    </source>
</evidence>
<dbReference type="InterPro" id="IPR050616">
    <property type="entry name" value="CPA3_Na-H_Antiporter_A"/>
</dbReference>
<keyword evidence="2" id="KW-0813">Transport</keyword>
<feature type="domain" description="NADH:quinone oxidoreductase/Mrp antiporter transmembrane" evidence="10">
    <location>
        <begin position="151"/>
        <end position="423"/>
    </location>
</feature>
<feature type="transmembrane region" description="Helical" evidence="9">
    <location>
        <begin position="869"/>
        <end position="889"/>
    </location>
</feature>
<feature type="transmembrane region" description="Helical" evidence="9">
    <location>
        <begin position="531"/>
        <end position="555"/>
    </location>
</feature>
<evidence type="ECO:0000313" key="14">
    <source>
        <dbReference type="EMBL" id="MBD3913734.1"/>
    </source>
</evidence>
<keyword evidence="5 9" id="KW-1133">Transmembrane helix</keyword>
<evidence type="ECO:0000256" key="7">
    <source>
        <dbReference type="RuleBase" id="RU000320"/>
    </source>
</evidence>
<evidence type="ECO:0000259" key="12">
    <source>
        <dbReference type="Pfam" id="PF13244"/>
    </source>
</evidence>
<proteinExistence type="predicted"/>
<evidence type="ECO:0000256" key="6">
    <source>
        <dbReference type="ARBA" id="ARBA00023136"/>
    </source>
</evidence>
<accession>A0ABR8MC66</accession>
<evidence type="ECO:0000313" key="15">
    <source>
        <dbReference type="Proteomes" id="UP000649289"/>
    </source>
</evidence>
<feature type="transmembrane region" description="Helical" evidence="9">
    <location>
        <begin position="155"/>
        <end position="173"/>
    </location>
</feature>
<dbReference type="Gene3D" id="1.20.120.1200">
    <property type="entry name" value="NADH-ubiquinone/plastoquinone oxidoreductase chain 6, subunit NuoJ"/>
    <property type="match status" value="1"/>
</dbReference>
<evidence type="ECO:0000256" key="2">
    <source>
        <dbReference type="ARBA" id="ARBA00022448"/>
    </source>
</evidence>
<dbReference type="InterPro" id="IPR046806">
    <property type="entry name" value="MrpA_C/MbhE"/>
</dbReference>
<feature type="transmembrane region" description="Helical" evidence="9">
    <location>
        <begin position="954"/>
        <end position="971"/>
    </location>
</feature>
<dbReference type="NCBIfam" id="NF009284">
    <property type="entry name" value="PRK12644.1"/>
    <property type="match status" value="1"/>
</dbReference>
<feature type="region of interest" description="Disordered" evidence="8">
    <location>
        <begin position="1"/>
        <end position="21"/>
    </location>
</feature>
<keyword evidence="6 9" id="KW-0472">Membrane</keyword>
<feature type="transmembrane region" description="Helical" evidence="9">
    <location>
        <begin position="658"/>
        <end position="675"/>
    </location>
</feature>
<dbReference type="InterPro" id="IPR001750">
    <property type="entry name" value="ND/Mrp_TM"/>
</dbReference>
<evidence type="ECO:0000256" key="8">
    <source>
        <dbReference type="SAM" id="MobiDB-lite"/>
    </source>
</evidence>
<feature type="transmembrane region" description="Helical" evidence="9">
    <location>
        <begin position="431"/>
        <end position="456"/>
    </location>
</feature>
<name>A0ABR8MC66_9ACTN</name>
<feature type="transmembrane region" description="Helical" evidence="9">
    <location>
        <begin position="681"/>
        <end position="700"/>
    </location>
</feature>